<feature type="chain" id="PRO_5045015007" description="Apolipoprotein D" evidence="10">
    <location>
        <begin position="31"/>
        <end position="223"/>
    </location>
</feature>
<keyword evidence="6 10" id="KW-0732">Signal</keyword>
<dbReference type="PRINTS" id="PR02058">
    <property type="entry name" value="APODVERTBRTE"/>
</dbReference>
<evidence type="ECO:0000256" key="4">
    <source>
        <dbReference type="ARBA" id="ARBA00022448"/>
    </source>
</evidence>
<dbReference type="GO" id="GO:0006629">
    <property type="term" value="P:lipid metabolic process"/>
    <property type="evidence" value="ECO:0007669"/>
    <property type="project" value="TreeGrafter"/>
</dbReference>
<dbReference type="PROSITE" id="PS00213">
    <property type="entry name" value="LIPOCALIN"/>
    <property type="match status" value="1"/>
</dbReference>
<name>A0A8C2XC03_CYCLU</name>
<organism evidence="13 14">
    <name type="scientific">Cyclopterus lumpus</name>
    <name type="common">Lumpsucker</name>
    <dbReference type="NCBI Taxonomy" id="8103"/>
    <lineage>
        <taxon>Eukaryota</taxon>
        <taxon>Metazoa</taxon>
        <taxon>Chordata</taxon>
        <taxon>Craniata</taxon>
        <taxon>Vertebrata</taxon>
        <taxon>Euteleostomi</taxon>
        <taxon>Actinopterygii</taxon>
        <taxon>Neopterygii</taxon>
        <taxon>Teleostei</taxon>
        <taxon>Neoteleostei</taxon>
        <taxon>Acanthomorphata</taxon>
        <taxon>Eupercaria</taxon>
        <taxon>Perciformes</taxon>
        <taxon>Cottioidei</taxon>
        <taxon>Cottales</taxon>
        <taxon>Cyclopteridae</taxon>
        <taxon>Cyclopterus</taxon>
    </lineage>
</organism>
<feature type="domain" description="Lipocalin/cytosolic fatty-acid binding" evidence="12">
    <location>
        <begin position="47"/>
        <end position="189"/>
    </location>
</feature>
<evidence type="ECO:0000256" key="1">
    <source>
        <dbReference type="ARBA" id="ARBA00004613"/>
    </source>
</evidence>
<evidence type="ECO:0000259" key="12">
    <source>
        <dbReference type="Pfam" id="PF08212"/>
    </source>
</evidence>
<protein>
    <recommendedName>
        <fullName evidence="3">Apolipoprotein D</fullName>
    </recommendedName>
</protein>
<dbReference type="Gene3D" id="2.40.128.20">
    <property type="match status" value="1"/>
</dbReference>
<dbReference type="InterPro" id="IPR026222">
    <property type="entry name" value="ApoD_vertbrte"/>
</dbReference>
<comment type="similarity">
    <text evidence="2 10">Belongs to the calycin superfamily. Lipocalin family.</text>
</comment>
<dbReference type="InterPro" id="IPR022271">
    <property type="entry name" value="Lipocalin_ApoD"/>
</dbReference>
<dbReference type="InterPro" id="IPR002969">
    <property type="entry name" value="ApolipopD"/>
</dbReference>
<evidence type="ECO:0000256" key="7">
    <source>
        <dbReference type="ARBA" id="ARBA00023121"/>
    </source>
</evidence>
<dbReference type="PRINTS" id="PR00179">
    <property type="entry name" value="LIPOCALIN"/>
</dbReference>
<proteinExistence type="inferred from homology"/>
<dbReference type="PANTHER" id="PTHR10612:SF58">
    <property type="entry name" value="APOLIPOPROTEIN D"/>
    <property type="match status" value="1"/>
</dbReference>
<dbReference type="AlphaFoldDB" id="A0A8C2XC03"/>
<dbReference type="InterPro" id="IPR012674">
    <property type="entry name" value="Calycin"/>
</dbReference>
<dbReference type="GO" id="GO:0006869">
    <property type="term" value="P:lipid transport"/>
    <property type="evidence" value="ECO:0007669"/>
    <property type="project" value="InterPro"/>
</dbReference>
<feature type="compositionally biased region" description="Basic and acidic residues" evidence="11">
    <location>
        <begin position="212"/>
        <end position="223"/>
    </location>
</feature>
<evidence type="ECO:0000256" key="11">
    <source>
        <dbReference type="SAM" id="MobiDB-lite"/>
    </source>
</evidence>
<dbReference type="PRINTS" id="PR01219">
    <property type="entry name" value="APOLIPOPROTD"/>
</dbReference>
<dbReference type="Pfam" id="PF08212">
    <property type="entry name" value="Lipocalin_2"/>
    <property type="match status" value="1"/>
</dbReference>
<keyword evidence="4" id="KW-0813">Transport</keyword>
<evidence type="ECO:0000313" key="13">
    <source>
        <dbReference type="Ensembl" id="ENSCLMP00005016334.1"/>
    </source>
</evidence>
<dbReference type="CDD" id="cd19437">
    <property type="entry name" value="lipocalin_apoD-like"/>
    <property type="match status" value="1"/>
</dbReference>
<comment type="subcellular location">
    <subcellularLocation>
        <location evidence="1">Secreted</location>
    </subcellularLocation>
</comment>
<keyword evidence="8" id="KW-0325">Glycoprotein</keyword>
<keyword evidence="5" id="KW-0964">Secreted</keyword>
<reference evidence="13" key="1">
    <citation type="submission" date="2025-08" db="UniProtKB">
        <authorList>
            <consortium name="Ensembl"/>
        </authorList>
    </citation>
    <scope>IDENTIFICATION</scope>
</reference>
<dbReference type="GO" id="GO:0008289">
    <property type="term" value="F:lipid binding"/>
    <property type="evidence" value="ECO:0007669"/>
    <property type="project" value="UniProtKB-KW"/>
</dbReference>
<dbReference type="InterPro" id="IPR000566">
    <property type="entry name" value="Lipocln_cytosolic_FA-bd_dom"/>
</dbReference>
<dbReference type="GO" id="GO:0005737">
    <property type="term" value="C:cytoplasm"/>
    <property type="evidence" value="ECO:0007669"/>
    <property type="project" value="TreeGrafter"/>
</dbReference>
<dbReference type="PANTHER" id="PTHR10612">
    <property type="entry name" value="APOLIPOPROTEIN D"/>
    <property type="match status" value="1"/>
</dbReference>
<evidence type="ECO:0000256" key="9">
    <source>
        <dbReference type="ARBA" id="ARBA00023283"/>
    </source>
</evidence>
<reference evidence="13" key="2">
    <citation type="submission" date="2025-09" db="UniProtKB">
        <authorList>
            <consortium name="Ensembl"/>
        </authorList>
    </citation>
    <scope>IDENTIFICATION</scope>
</reference>
<evidence type="ECO:0000256" key="3">
    <source>
        <dbReference type="ARBA" id="ARBA00019890"/>
    </source>
</evidence>
<dbReference type="PIRSF" id="PIRSF036893">
    <property type="entry name" value="Lipocalin_ApoD"/>
    <property type="match status" value="1"/>
</dbReference>
<evidence type="ECO:0000256" key="10">
    <source>
        <dbReference type="PIRNR" id="PIRNR036893"/>
    </source>
</evidence>
<evidence type="ECO:0000256" key="5">
    <source>
        <dbReference type="ARBA" id="ARBA00022525"/>
    </source>
</evidence>
<dbReference type="InterPro" id="IPR022272">
    <property type="entry name" value="Lipocalin_CS"/>
</dbReference>
<dbReference type="Ensembl" id="ENSCLMT00005017318.1">
    <property type="protein sequence ID" value="ENSCLMP00005016334.1"/>
    <property type="gene ID" value="ENSCLMG00005008277.1"/>
</dbReference>
<dbReference type="GO" id="GO:0007420">
    <property type="term" value="P:brain development"/>
    <property type="evidence" value="ECO:0007669"/>
    <property type="project" value="InterPro"/>
</dbReference>
<keyword evidence="14" id="KW-1185">Reference proteome</keyword>
<dbReference type="SUPFAM" id="SSF50814">
    <property type="entry name" value="Lipocalins"/>
    <property type="match status" value="1"/>
</dbReference>
<keyword evidence="9" id="KW-0873">Pyrrolidone carboxylic acid</keyword>
<dbReference type="GO" id="GO:0000302">
    <property type="term" value="P:response to reactive oxygen species"/>
    <property type="evidence" value="ECO:0007669"/>
    <property type="project" value="TreeGrafter"/>
</dbReference>
<feature type="signal peptide" evidence="10">
    <location>
        <begin position="1"/>
        <end position="30"/>
    </location>
</feature>
<dbReference type="GeneTree" id="ENSGT00490000043388"/>
<feature type="compositionally biased region" description="Low complexity" evidence="11">
    <location>
        <begin position="192"/>
        <end position="211"/>
    </location>
</feature>
<dbReference type="Proteomes" id="UP000694565">
    <property type="component" value="Unplaced"/>
</dbReference>
<evidence type="ECO:0000256" key="8">
    <source>
        <dbReference type="ARBA" id="ARBA00023180"/>
    </source>
</evidence>
<dbReference type="GO" id="GO:0005576">
    <property type="term" value="C:extracellular region"/>
    <property type="evidence" value="ECO:0007669"/>
    <property type="project" value="UniProtKB-SubCell"/>
</dbReference>
<dbReference type="GO" id="GO:0042246">
    <property type="term" value="P:tissue regeneration"/>
    <property type="evidence" value="ECO:0007669"/>
    <property type="project" value="InterPro"/>
</dbReference>
<sequence>MLFPSFRSLLDMKAFQVLLALLTAAAAAHAQSFHPGRCPQPSVQEDFDVTKYMGTWYEIEKLPAVFERGKCNQATYSLRPDGTVKVLNAELLSNGKRNTIQGVAKVKDSSKPAILGVSFFKGVADGPYWVLSTDYRSYSLVYSCTDYFLFHVDFAWILARTRVLTEDVMSRLRDTLSSAGVDVNRLAASNQTGCDADTQADTQADRQTYTQADRDRQTYRHTQ</sequence>
<evidence type="ECO:0000256" key="2">
    <source>
        <dbReference type="ARBA" id="ARBA00006889"/>
    </source>
</evidence>
<keyword evidence="7" id="KW-0446">Lipid-binding</keyword>
<evidence type="ECO:0000313" key="14">
    <source>
        <dbReference type="Proteomes" id="UP000694565"/>
    </source>
</evidence>
<evidence type="ECO:0000256" key="6">
    <source>
        <dbReference type="ARBA" id="ARBA00022729"/>
    </source>
</evidence>
<feature type="region of interest" description="Disordered" evidence="11">
    <location>
        <begin position="192"/>
        <end position="223"/>
    </location>
</feature>
<accession>A0A8C2XC03</accession>